<evidence type="ECO:0000259" key="5">
    <source>
        <dbReference type="PROSITE" id="PS50222"/>
    </source>
</evidence>
<dbReference type="InterPro" id="IPR011992">
    <property type="entry name" value="EF-hand-dom_pair"/>
</dbReference>
<evidence type="ECO:0000256" key="3">
    <source>
        <dbReference type="SAM" id="MobiDB-lite"/>
    </source>
</evidence>
<gene>
    <name evidence="6" type="ORF">AK812_SmicGene6841</name>
</gene>
<keyword evidence="1" id="KW-0106">Calcium</keyword>
<protein>
    <recommendedName>
        <fullName evidence="5">EF-hand domain-containing protein</fullName>
    </recommendedName>
</protein>
<name>A0A1Q9EQ37_SYMMI</name>
<evidence type="ECO:0000313" key="7">
    <source>
        <dbReference type="Proteomes" id="UP000186817"/>
    </source>
</evidence>
<feature type="transmembrane region" description="Helical" evidence="4">
    <location>
        <begin position="349"/>
        <end position="374"/>
    </location>
</feature>
<evidence type="ECO:0000256" key="1">
    <source>
        <dbReference type="ARBA" id="ARBA00022837"/>
    </source>
</evidence>
<dbReference type="PROSITE" id="PS00018">
    <property type="entry name" value="EF_HAND_1"/>
    <property type="match status" value="1"/>
</dbReference>
<sequence>MYWSSPWGHFAVDLFITLATDSKTLDSEEYAGVSQCPDTPSRGQHCGLDPEKTVPGHLLESDWPKDFEAPVFTKFACGTSGRYNNKQWSEEIMVPDPQVERVKAAFDKADKDGSGALDHYEFQQVYCQLEGIDVSQVNETKFRILWQEARVFFAAIATQDSFALLLSFERWMRTSGKGSHARDTLIATTITMVPLALMIAMFAKWYLNVAPMPKPKTGQRRTYNLQGTSHEYVSLDRDYPDSVIVTVASTPTGASSHYTHDGEKTCENRTAQHLPMRALCSSSPQAEGHQDTEEAVQDKGGPTTDKAKDKEKDNKAETATSRLSPALHGLDLRLRPQWECKMDWPVEMLMIAMTTGIVMVLAQMVMLMMMQWVMAVTRITTKTRIQEGGDDEGAEKQHTLHLEVNRTGSSMAELDAQMIPKARGVALGDIEVAMQAERTERGSDFLAVRNDLDSQWQELNQSLATAANAMATRAEKEHREVLDALAAVCADIELALEALDFYLAGSGVQSLLSDDDDDDDDDDDVFENGTDGDVNTQANGVVLELVLLLLKMMTVMKKKTKDNEATMDQRLDQLRRDQVENMEQTSASMSTKMARMSGEIMEMQGLQARLQKEIEANLRVELQRFVVEELQVRRLNELEALQKEDSRHRADIDALRDQLTSALEAFSITAQKPLPAPVDTHEDLEKLREDLSEECGELAERYGEGIMRVDCPDDSEREPIVNMSGVDLSVIRIMSICRIGGLDTRHQHQLPRVFLVAAATACVIDISCIGLYLAAEGLDAHHQHQLIRVFSWRQHQLPGFLVAGATARVISISCFVFVAPGATARIISISCFKFCLAADQHQQKASTRIISISCLVAGAMACINDISCLGFLAAEGTDDAGSMWRRRPGMQGECLIRELLAGQQRQEVQKQQLESLRDASAMKQRLTVQVEQLRQEQQSIVDLAEAERQNAGEWNLFKESRIRPPPSNAATIEELDLVRAKQHQEALEMKTQQRSFFDEVLNQQSTSQQQLASQLSNQLEVVQSQCTAAIAGLHSQQTSTLEASAMSNMW</sequence>
<dbReference type="PROSITE" id="PS50222">
    <property type="entry name" value="EF_HAND_2"/>
    <property type="match status" value="1"/>
</dbReference>
<keyword evidence="4" id="KW-1133">Transmembrane helix</keyword>
<dbReference type="AlphaFoldDB" id="A0A1Q9EQ37"/>
<accession>A0A1Q9EQ37</accession>
<keyword evidence="2" id="KW-0175">Coiled coil</keyword>
<evidence type="ECO:0000313" key="6">
    <source>
        <dbReference type="EMBL" id="OLQ09549.1"/>
    </source>
</evidence>
<proteinExistence type="predicted"/>
<keyword evidence="4" id="KW-0812">Transmembrane</keyword>
<keyword evidence="4" id="KW-0472">Membrane</keyword>
<feature type="coiled-coil region" evidence="2">
    <location>
        <begin position="638"/>
        <end position="701"/>
    </location>
</feature>
<dbReference type="Proteomes" id="UP000186817">
    <property type="component" value="Unassembled WGS sequence"/>
</dbReference>
<feature type="compositionally biased region" description="Basic and acidic residues" evidence="3">
    <location>
        <begin position="305"/>
        <end position="316"/>
    </location>
</feature>
<feature type="region of interest" description="Disordered" evidence="3">
    <location>
        <begin position="513"/>
        <end position="533"/>
    </location>
</feature>
<organism evidence="6 7">
    <name type="scientific">Symbiodinium microadriaticum</name>
    <name type="common">Dinoflagellate</name>
    <name type="synonym">Zooxanthella microadriatica</name>
    <dbReference type="NCBI Taxonomy" id="2951"/>
    <lineage>
        <taxon>Eukaryota</taxon>
        <taxon>Sar</taxon>
        <taxon>Alveolata</taxon>
        <taxon>Dinophyceae</taxon>
        <taxon>Suessiales</taxon>
        <taxon>Symbiodiniaceae</taxon>
        <taxon>Symbiodinium</taxon>
    </lineage>
</organism>
<dbReference type="GO" id="GO:0005509">
    <property type="term" value="F:calcium ion binding"/>
    <property type="evidence" value="ECO:0007669"/>
    <property type="project" value="InterPro"/>
</dbReference>
<dbReference type="InterPro" id="IPR018247">
    <property type="entry name" value="EF_Hand_1_Ca_BS"/>
</dbReference>
<comment type="caution">
    <text evidence="6">The sequence shown here is derived from an EMBL/GenBank/DDBJ whole genome shotgun (WGS) entry which is preliminary data.</text>
</comment>
<evidence type="ECO:0000256" key="2">
    <source>
        <dbReference type="SAM" id="Coils"/>
    </source>
</evidence>
<dbReference type="Gene3D" id="1.10.238.10">
    <property type="entry name" value="EF-hand"/>
    <property type="match status" value="1"/>
</dbReference>
<feature type="transmembrane region" description="Helical" evidence="4">
    <location>
        <begin position="184"/>
        <end position="207"/>
    </location>
</feature>
<feature type="domain" description="EF-hand" evidence="5">
    <location>
        <begin position="97"/>
        <end position="132"/>
    </location>
</feature>
<feature type="region of interest" description="Disordered" evidence="3">
    <location>
        <begin position="281"/>
        <end position="322"/>
    </location>
</feature>
<dbReference type="EMBL" id="LSRX01000095">
    <property type="protein sequence ID" value="OLQ09549.1"/>
    <property type="molecule type" value="Genomic_DNA"/>
</dbReference>
<evidence type="ECO:0000256" key="4">
    <source>
        <dbReference type="SAM" id="Phobius"/>
    </source>
</evidence>
<dbReference type="InterPro" id="IPR002048">
    <property type="entry name" value="EF_hand_dom"/>
</dbReference>
<dbReference type="OrthoDB" id="430387at2759"/>
<feature type="compositionally biased region" description="Acidic residues" evidence="3">
    <location>
        <begin position="513"/>
        <end position="526"/>
    </location>
</feature>
<dbReference type="SUPFAM" id="SSF47473">
    <property type="entry name" value="EF-hand"/>
    <property type="match status" value="1"/>
</dbReference>
<keyword evidence="7" id="KW-1185">Reference proteome</keyword>
<reference evidence="6 7" key="1">
    <citation type="submission" date="2016-02" db="EMBL/GenBank/DDBJ databases">
        <title>Genome analysis of coral dinoflagellate symbionts highlights evolutionary adaptations to a symbiotic lifestyle.</title>
        <authorList>
            <person name="Aranda M."/>
            <person name="Li Y."/>
            <person name="Liew Y.J."/>
            <person name="Baumgarten S."/>
            <person name="Simakov O."/>
            <person name="Wilson M."/>
            <person name="Piel J."/>
            <person name="Ashoor H."/>
            <person name="Bougouffa S."/>
            <person name="Bajic V.B."/>
            <person name="Ryu T."/>
            <person name="Ravasi T."/>
            <person name="Bayer T."/>
            <person name="Micklem G."/>
            <person name="Kim H."/>
            <person name="Bhak J."/>
            <person name="Lajeunesse T.C."/>
            <person name="Voolstra C.R."/>
        </authorList>
    </citation>
    <scope>NUCLEOTIDE SEQUENCE [LARGE SCALE GENOMIC DNA]</scope>
    <source>
        <strain evidence="6 7">CCMP2467</strain>
    </source>
</reference>